<gene>
    <name evidence="2" type="ORF">H5410_045541</name>
</gene>
<evidence type="ECO:0000313" key="3">
    <source>
        <dbReference type="Proteomes" id="UP000824120"/>
    </source>
</evidence>
<keyword evidence="3" id="KW-1185">Reference proteome</keyword>
<comment type="caution">
    <text evidence="2">The sequence shown here is derived from an EMBL/GenBank/DDBJ whole genome shotgun (WGS) entry which is preliminary data.</text>
</comment>
<name>A0A9J5X9V9_SOLCO</name>
<proteinExistence type="predicted"/>
<organism evidence="2 3">
    <name type="scientific">Solanum commersonii</name>
    <name type="common">Commerson's wild potato</name>
    <name type="synonym">Commerson's nightshade</name>
    <dbReference type="NCBI Taxonomy" id="4109"/>
    <lineage>
        <taxon>Eukaryota</taxon>
        <taxon>Viridiplantae</taxon>
        <taxon>Streptophyta</taxon>
        <taxon>Embryophyta</taxon>
        <taxon>Tracheophyta</taxon>
        <taxon>Spermatophyta</taxon>
        <taxon>Magnoliopsida</taxon>
        <taxon>eudicotyledons</taxon>
        <taxon>Gunneridae</taxon>
        <taxon>Pentapetalae</taxon>
        <taxon>asterids</taxon>
        <taxon>lamiids</taxon>
        <taxon>Solanales</taxon>
        <taxon>Solanaceae</taxon>
        <taxon>Solanoideae</taxon>
        <taxon>Solaneae</taxon>
        <taxon>Solanum</taxon>
    </lineage>
</organism>
<reference evidence="2 3" key="1">
    <citation type="submission" date="2020-09" db="EMBL/GenBank/DDBJ databases">
        <title>De no assembly of potato wild relative species, Solanum commersonii.</title>
        <authorList>
            <person name="Cho K."/>
        </authorList>
    </citation>
    <scope>NUCLEOTIDE SEQUENCE [LARGE SCALE GENOMIC DNA]</scope>
    <source>
        <strain evidence="2">LZ3.2</strain>
        <tissue evidence="2">Leaf</tissue>
    </source>
</reference>
<evidence type="ECO:0000256" key="1">
    <source>
        <dbReference type="SAM" id="MobiDB-lite"/>
    </source>
</evidence>
<sequence length="199" mass="23122">MVEYHIEENQNLEEDQQDMLNDEFDVMDMNNHQDEFGRDEVFNLGEDQSPPTPIIGSNNPTSSQQPLVSNVQDDEISQSKRDMSTQPRIELSSMVSYQKICKGMKHAKSLVRGIHEHGYVVLNVYHYMLEITNPGSKMSWSLDKNGRFKNLSIRKMVSTINPICHYGCRMRHLGKNIRNNYHNSKVVSYCYKATKVYDR</sequence>
<protein>
    <submittedName>
        <fullName evidence="2">Uncharacterized protein</fullName>
    </submittedName>
</protein>
<feature type="region of interest" description="Disordered" evidence="1">
    <location>
        <begin position="42"/>
        <end position="67"/>
    </location>
</feature>
<dbReference type="AlphaFoldDB" id="A0A9J5X9V9"/>
<feature type="compositionally biased region" description="Polar residues" evidence="1">
    <location>
        <begin position="55"/>
        <end position="67"/>
    </location>
</feature>
<dbReference type="Proteomes" id="UP000824120">
    <property type="component" value="Chromosome 9"/>
</dbReference>
<evidence type="ECO:0000313" key="2">
    <source>
        <dbReference type="EMBL" id="KAG5585107.1"/>
    </source>
</evidence>
<accession>A0A9J5X9V9</accession>
<dbReference type="OrthoDB" id="1101236at2759"/>
<dbReference type="EMBL" id="JACXVP010000009">
    <property type="protein sequence ID" value="KAG5585107.1"/>
    <property type="molecule type" value="Genomic_DNA"/>
</dbReference>